<dbReference type="PANTHER" id="PTHR10574">
    <property type="entry name" value="NETRIN/LAMININ-RELATED"/>
    <property type="match status" value="1"/>
</dbReference>
<dbReference type="InterPro" id="IPR018933">
    <property type="entry name" value="Netrin_module_non-TIMP"/>
</dbReference>
<dbReference type="PROSITE" id="PS50189">
    <property type="entry name" value="NTR"/>
    <property type="match status" value="1"/>
</dbReference>
<keyword evidence="4" id="KW-0677">Repeat</keyword>
<dbReference type="PROSITE" id="PS01248">
    <property type="entry name" value="EGF_LAM_1"/>
    <property type="match status" value="1"/>
</dbReference>
<feature type="domain" description="Laminin EGF-like" evidence="10">
    <location>
        <begin position="403"/>
        <end position="452"/>
    </location>
</feature>
<dbReference type="InterPro" id="IPR050440">
    <property type="entry name" value="Laminin/Netrin_ECM"/>
</dbReference>
<feature type="domain" description="NTR" evidence="11">
    <location>
        <begin position="471"/>
        <end position="598"/>
    </location>
</feature>
<evidence type="ECO:0000313" key="13">
    <source>
        <dbReference type="Proteomes" id="UP000694941"/>
    </source>
</evidence>
<dbReference type="Pfam" id="PF00053">
    <property type="entry name" value="EGF_laminin"/>
    <property type="match status" value="2"/>
</dbReference>
<dbReference type="SUPFAM" id="SSF57196">
    <property type="entry name" value="EGF/Laminin"/>
    <property type="match status" value="3"/>
</dbReference>
<dbReference type="InterPro" id="IPR008211">
    <property type="entry name" value="Laminin_N"/>
</dbReference>
<dbReference type="SMART" id="SM00643">
    <property type="entry name" value="C345C"/>
    <property type="match status" value="1"/>
</dbReference>
<dbReference type="Pfam" id="PF24973">
    <property type="entry name" value="EGF_LMN_ATRN"/>
    <property type="match status" value="1"/>
</dbReference>
<evidence type="ECO:0000313" key="14">
    <source>
        <dbReference type="RefSeq" id="XP_022243264.1"/>
    </source>
</evidence>
<comment type="subcellular location">
    <subcellularLocation>
        <location evidence="1">Secreted</location>
    </subcellularLocation>
</comment>
<accession>A0ABM1SI09</accession>
<keyword evidence="2" id="KW-0964">Secreted</keyword>
<dbReference type="PROSITE" id="PS50027">
    <property type="entry name" value="EGF_LAM_2"/>
    <property type="match status" value="1"/>
</dbReference>
<dbReference type="CDD" id="cd03579">
    <property type="entry name" value="NTR_netrin-1_like"/>
    <property type="match status" value="1"/>
</dbReference>
<keyword evidence="6" id="KW-0325">Glycoprotein</keyword>
<feature type="disulfide bond" evidence="8">
    <location>
        <begin position="403"/>
        <end position="415"/>
    </location>
</feature>
<dbReference type="SUPFAM" id="SSF50242">
    <property type="entry name" value="TIMP-like"/>
    <property type="match status" value="1"/>
</dbReference>
<evidence type="ECO:0000256" key="1">
    <source>
        <dbReference type="ARBA" id="ARBA00004613"/>
    </source>
</evidence>
<protein>
    <submittedName>
        <fullName evidence="14">Netrin-1-like isoform X1</fullName>
    </submittedName>
</protein>
<evidence type="ECO:0000256" key="5">
    <source>
        <dbReference type="ARBA" id="ARBA00023157"/>
    </source>
</evidence>
<dbReference type="PANTHER" id="PTHR10574:SF365">
    <property type="entry name" value="NETRIN-A-RELATED"/>
    <property type="match status" value="1"/>
</dbReference>
<evidence type="ECO:0000259" key="10">
    <source>
        <dbReference type="PROSITE" id="PS50027"/>
    </source>
</evidence>
<feature type="disulfide bond" evidence="8">
    <location>
        <begin position="436"/>
        <end position="450"/>
    </location>
</feature>
<evidence type="ECO:0000256" key="3">
    <source>
        <dbReference type="ARBA" id="ARBA00022729"/>
    </source>
</evidence>
<feature type="chain" id="PRO_5045981249" evidence="9">
    <location>
        <begin position="22"/>
        <end position="599"/>
    </location>
</feature>
<gene>
    <name evidence="14" type="primary">LOC106460642</name>
</gene>
<keyword evidence="7 8" id="KW-0424">Laminin EGF-like domain</keyword>
<keyword evidence="3 9" id="KW-0732">Signal</keyword>
<reference evidence="14" key="1">
    <citation type="submission" date="2025-08" db="UniProtKB">
        <authorList>
            <consortium name="RefSeq"/>
        </authorList>
    </citation>
    <scope>IDENTIFICATION</scope>
    <source>
        <tissue evidence="14">Muscle</tissue>
    </source>
</reference>
<dbReference type="SMART" id="SM00180">
    <property type="entry name" value="EGF_Lam"/>
    <property type="match status" value="3"/>
</dbReference>
<feature type="domain" description="Laminin N-terminal" evidence="12">
    <location>
        <begin position="45"/>
        <end position="283"/>
    </location>
</feature>
<dbReference type="PROSITE" id="PS51117">
    <property type="entry name" value="LAMININ_NTER"/>
    <property type="match status" value="1"/>
</dbReference>
<keyword evidence="5 8" id="KW-1015">Disulfide bond</keyword>
<dbReference type="GeneID" id="106460642"/>
<evidence type="ECO:0000256" key="6">
    <source>
        <dbReference type="ARBA" id="ARBA00023180"/>
    </source>
</evidence>
<name>A0ABM1SI09_LIMPO</name>
<dbReference type="Gene3D" id="2.60.120.260">
    <property type="entry name" value="Galactose-binding domain-like"/>
    <property type="match status" value="1"/>
</dbReference>
<dbReference type="InterPro" id="IPR008993">
    <property type="entry name" value="TIMP-like_OB-fold"/>
</dbReference>
<dbReference type="InterPro" id="IPR002049">
    <property type="entry name" value="LE_dom"/>
</dbReference>
<evidence type="ECO:0000256" key="4">
    <source>
        <dbReference type="ARBA" id="ARBA00022737"/>
    </source>
</evidence>
<dbReference type="Gene3D" id="2.10.25.10">
    <property type="entry name" value="Laminin"/>
    <property type="match status" value="2"/>
</dbReference>
<dbReference type="RefSeq" id="XP_022243264.1">
    <property type="nucleotide sequence ID" value="XM_022387556.1"/>
</dbReference>
<evidence type="ECO:0000256" key="2">
    <source>
        <dbReference type="ARBA" id="ARBA00022525"/>
    </source>
</evidence>
<feature type="disulfide bond" evidence="8">
    <location>
        <begin position="424"/>
        <end position="433"/>
    </location>
</feature>
<dbReference type="Gene3D" id="2.40.50.120">
    <property type="match status" value="1"/>
</dbReference>
<feature type="signal peptide" evidence="9">
    <location>
        <begin position="1"/>
        <end position="21"/>
    </location>
</feature>
<proteinExistence type="predicted"/>
<dbReference type="Pfam" id="PF00055">
    <property type="entry name" value="Laminin_N"/>
    <property type="match status" value="1"/>
</dbReference>
<keyword evidence="13" id="KW-1185">Reference proteome</keyword>
<dbReference type="InterPro" id="IPR001134">
    <property type="entry name" value="Netrin_domain"/>
</dbReference>
<evidence type="ECO:0000259" key="11">
    <source>
        <dbReference type="PROSITE" id="PS50189"/>
    </source>
</evidence>
<dbReference type="Proteomes" id="UP000694941">
    <property type="component" value="Unplaced"/>
</dbReference>
<dbReference type="Pfam" id="PF01759">
    <property type="entry name" value="NTR"/>
    <property type="match status" value="1"/>
</dbReference>
<evidence type="ECO:0000256" key="7">
    <source>
        <dbReference type="ARBA" id="ARBA00023292"/>
    </source>
</evidence>
<organism evidence="13 14">
    <name type="scientific">Limulus polyphemus</name>
    <name type="common">Atlantic horseshoe crab</name>
    <dbReference type="NCBI Taxonomy" id="6850"/>
    <lineage>
        <taxon>Eukaryota</taxon>
        <taxon>Metazoa</taxon>
        <taxon>Ecdysozoa</taxon>
        <taxon>Arthropoda</taxon>
        <taxon>Chelicerata</taxon>
        <taxon>Merostomata</taxon>
        <taxon>Xiphosura</taxon>
        <taxon>Limulidae</taxon>
        <taxon>Limulus</taxon>
    </lineage>
</organism>
<sequence>MAVRLLVGALTFLLATLPAQASGRFLGMFAAQQTPIDPCYDELGQPRRCIPDFVNAAFGNLVEVSSVCGKPPSRFCETSTSQRGRVERTCDICDASNPSRSHPATYLTDLNNPNNVTCWMSEPLSSHIHNVTLTLSLGKKYELTYISLQFCSEKPDSLVIYKSTNFGKTWQPFQFYSSQCRAVYGKSTRAPITRANEQEALCTDPQSNVDTLAGGRIAFSTLEGRPSAYDFDNSPVLQDWVTVTDIRVDFNRLAGNTDYNDNDTHSINESFYYAVSDFAVGGRCKCNGHASRCIPDKSGELVCDCKHNTAGRDCEKCKLFHFDRPWGRATAHNANECVACNCNLHARKCRFNMELYKLSGRTSGGVCLKCRHNTAGRHCHYCKEGFYRDNSKPITDHKACKPCDCHPVGASGRTCNQTTGQCPCKDGVTGVTCNRCAKGYQQSRSPIAPCIKIPRIDVVTQAPRKTTPDNCGKCKKRSKRVNQKRYCRRNYAMLATVLASERYGQKWVRFTLHIMQVWKYGPTKLRRGTIFYWVRVKHVDCKCPKLNLKTSYLILGKDKGRRKRPGLTSNSKTIAIRWKDKWARRVRRFERREKSRRCN</sequence>
<evidence type="ECO:0000256" key="8">
    <source>
        <dbReference type="PROSITE-ProRule" id="PRU00460"/>
    </source>
</evidence>
<dbReference type="InterPro" id="IPR056863">
    <property type="entry name" value="LMN_ATRN_NET-like_EGF"/>
</dbReference>
<feature type="disulfide bond" evidence="8">
    <location>
        <begin position="405"/>
        <end position="422"/>
    </location>
</feature>
<evidence type="ECO:0000259" key="12">
    <source>
        <dbReference type="PROSITE" id="PS51117"/>
    </source>
</evidence>
<dbReference type="SMART" id="SM00136">
    <property type="entry name" value="LamNT"/>
    <property type="match status" value="1"/>
</dbReference>
<dbReference type="CDD" id="cd00055">
    <property type="entry name" value="EGF_Lam"/>
    <property type="match status" value="3"/>
</dbReference>
<evidence type="ECO:0000256" key="9">
    <source>
        <dbReference type="SAM" id="SignalP"/>
    </source>
</evidence>